<reference evidence="6" key="2">
    <citation type="submission" date="2021-12" db="EMBL/GenBank/DDBJ databases">
        <title>Resequencing data analysis of finger millet.</title>
        <authorList>
            <person name="Hatakeyama M."/>
            <person name="Aluri S."/>
            <person name="Balachadran M.T."/>
            <person name="Sivarajan S.R."/>
            <person name="Poveda L."/>
            <person name="Shimizu-Inatsugi R."/>
            <person name="Schlapbach R."/>
            <person name="Sreeman S.M."/>
            <person name="Shimizu K.K."/>
        </authorList>
    </citation>
    <scope>NUCLEOTIDE SEQUENCE</scope>
</reference>
<evidence type="ECO:0000259" key="4">
    <source>
        <dbReference type="PROSITE" id="PS50097"/>
    </source>
</evidence>
<dbReference type="Pfam" id="PF24570">
    <property type="entry name" value="BACK_BPM_SPOP"/>
    <property type="match status" value="1"/>
</dbReference>
<comment type="similarity">
    <text evidence="2">Belongs to the Tdpoz family.</text>
</comment>
<dbReference type="Gene3D" id="1.25.40.420">
    <property type="match status" value="1"/>
</dbReference>
<dbReference type="SUPFAM" id="SSF49599">
    <property type="entry name" value="TRAF domain-like"/>
    <property type="match status" value="2"/>
</dbReference>
<evidence type="ECO:0000313" key="7">
    <source>
        <dbReference type="Proteomes" id="UP001054889"/>
    </source>
</evidence>
<dbReference type="Pfam" id="PF00651">
    <property type="entry name" value="BTB"/>
    <property type="match status" value="1"/>
</dbReference>
<dbReference type="InterPro" id="IPR002083">
    <property type="entry name" value="MATH/TRAF_dom"/>
</dbReference>
<dbReference type="Gene3D" id="3.30.710.10">
    <property type="entry name" value="Potassium Channel Kv1.1, Chain A"/>
    <property type="match status" value="1"/>
</dbReference>
<proteinExistence type="inferred from homology"/>
<dbReference type="Gene3D" id="2.60.210.10">
    <property type="entry name" value="Apoptosis, Tumor Necrosis Factor Receptor Associated Protein 2, Chain A"/>
    <property type="match status" value="2"/>
</dbReference>
<feature type="domain" description="BTB" evidence="4">
    <location>
        <begin position="423"/>
        <end position="484"/>
    </location>
</feature>
<comment type="pathway">
    <text evidence="1">Protein modification; protein ubiquitination.</text>
</comment>
<reference evidence="6" key="1">
    <citation type="journal article" date="2018" name="DNA Res.">
        <title>Multiple hybrid de novo genome assembly of finger millet, an orphan allotetraploid crop.</title>
        <authorList>
            <person name="Hatakeyama M."/>
            <person name="Aluri S."/>
            <person name="Balachadran M.T."/>
            <person name="Sivarajan S.R."/>
            <person name="Patrignani A."/>
            <person name="Gruter S."/>
            <person name="Poveda L."/>
            <person name="Shimizu-Inatsugi R."/>
            <person name="Baeten J."/>
            <person name="Francoijs K.J."/>
            <person name="Nataraja K.N."/>
            <person name="Reddy Y.A.N."/>
            <person name="Phadnis S."/>
            <person name="Ravikumar R.L."/>
            <person name="Schlapbach R."/>
            <person name="Sreeman S.M."/>
            <person name="Shimizu K.K."/>
        </authorList>
    </citation>
    <scope>NUCLEOTIDE SEQUENCE</scope>
</reference>
<dbReference type="EMBL" id="BQKI01000011">
    <property type="protein sequence ID" value="GJN04906.1"/>
    <property type="molecule type" value="Genomic_DNA"/>
</dbReference>
<dbReference type="Proteomes" id="UP001054889">
    <property type="component" value="Unassembled WGS sequence"/>
</dbReference>
<dbReference type="GO" id="GO:0016567">
    <property type="term" value="P:protein ubiquitination"/>
    <property type="evidence" value="ECO:0007669"/>
    <property type="project" value="InterPro"/>
</dbReference>
<name>A0AAV5D3A8_ELECO</name>
<feature type="region of interest" description="Disordered" evidence="3">
    <location>
        <begin position="232"/>
        <end position="251"/>
    </location>
</feature>
<keyword evidence="7" id="KW-1185">Reference proteome</keyword>
<evidence type="ECO:0000259" key="5">
    <source>
        <dbReference type="PROSITE" id="PS50144"/>
    </source>
</evidence>
<dbReference type="CDD" id="cd00121">
    <property type="entry name" value="MATH"/>
    <property type="match status" value="2"/>
</dbReference>
<sequence>MFCRLLAALGFSSSDPTAISSTPDELSASAIVAGTISGSHVLTIAGYSQSKELIVTGKCATSRPFTVPGHRWVLQYFPNGEIPATSDSIAIYLKLDKHIKDVKCLGGCHPPLPPTRENKKKPRLGPNIGLSTSVRAAAPTGPDRTVPPRRGSRHATTFERRSSPACCRIWKERGSTAQSLELPTEERERKGCRLDLLLGADAPAAYSSEPPPRATIACHGRGRWRRRAAAARAPARNSSRPPLAHEADAWSQGGQGCPIAGSGHYIAGFDRPARWRRAALDGNGGGSHVLTIDGYSQTKELLGTGEYKTSRSFTVGGHRWLIVYFPSGKEPANADCVSIYIKLEKDSTDIKARVKFSLLDKDDDPVPRYSCPRGSGPEDSTRGVFVFQEMRTEDRDAAMGAIDVPAPDLGRHLGRLLSGGHGADVTFEVAGETFPAHRYILAARSPVFMAELFGSMEEKMATCVRIADMEARVFKALLHFIYTDLLPDIAEGDMMVVAQHLLVASDRYGMERMRLVCEEKLRGYIDASTVGVTLALAEQHGCVALKKACFQFLMSRSNLKTAMATDGFSHLTTSCPSIVNELLAMQVNLCMTSAA</sequence>
<evidence type="ECO:0000256" key="2">
    <source>
        <dbReference type="ARBA" id="ARBA00010846"/>
    </source>
</evidence>
<dbReference type="SMART" id="SM00225">
    <property type="entry name" value="BTB"/>
    <property type="match status" value="1"/>
</dbReference>
<dbReference type="InterPro" id="IPR000210">
    <property type="entry name" value="BTB/POZ_dom"/>
</dbReference>
<evidence type="ECO:0000313" key="6">
    <source>
        <dbReference type="EMBL" id="GJN04906.1"/>
    </source>
</evidence>
<accession>A0AAV5D3A8</accession>
<dbReference type="InterPro" id="IPR008974">
    <property type="entry name" value="TRAF-like"/>
</dbReference>
<dbReference type="PANTHER" id="PTHR26379">
    <property type="entry name" value="BTB/POZ AND MATH DOMAIN-CONTAINING PROTEIN 1"/>
    <property type="match status" value="1"/>
</dbReference>
<dbReference type="SUPFAM" id="SSF54695">
    <property type="entry name" value="POZ domain"/>
    <property type="match status" value="1"/>
</dbReference>
<protein>
    <submittedName>
        <fullName evidence="6">Uncharacterized protein</fullName>
    </submittedName>
</protein>
<feature type="domain" description="MATH" evidence="5">
    <location>
        <begin position="37"/>
        <end position="97"/>
    </location>
</feature>
<gene>
    <name evidence="6" type="primary">ga22487</name>
    <name evidence="6" type="ORF">PR202_ga22487</name>
</gene>
<dbReference type="InterPro" id="IPR011333">
    <property type="entry name" value="SKP1/BTB/POZ_sf"/>
</dbReference>
<comment type="caution">
    <text evidence="6">The sequence shown here is derived from an EMBL/GenBank/DDBJ whole genome shotgun (WGS) entry which is preliminary data.</text>
</comment>
<dbReference type="Pfam" id="PF22486">
    <property type="entry name" value="MATH_2"/>
    <property type="match status" value="2"/>
</dbReference>
<dbReference type="AlphaFoldDB" id="A0AAV5D3A8"/>
<organism evidence="6 7">
    <name type="scientific">Eleusine coracana subsp. coracana</name>
    <dbReference type="NCBI Taxonomy" id="191504"/>
    <lineage>
        <taxon>Eukaryota</taxon>
        <taxon>Viridiplantae</taxon>
        <taxon>Streptophyta</taxon>
        <taxon>Embryophyta</taxon>
        <taxon>Tracheophyta</taxon>
        <taxon>Spermatophyta</taxon>
        <taxon>Magnoliopsida</taxon>
        <taxon>Liliopsida</taxon>
        <taxon>Poales</taxon>
        <taxon>Poaceae</taxon>
        <taxon>PACMAD clade</taxon>
        <taxon>Chloridoideae</taxon>
        <taxon>Cynodonteae</taxon>
        <taxon>Eleusininae</taxon>
        <taxon>Eleusine</taxon>
    </lineage>
</organism>
<dbReference type="InterPro" id="IPR045005">
    <property type="entry name" value="BPM1-6"/>
</dbReference>
<dbReference type="PROSITE" id="PS50144">
    <property type="entry name" value="MATH"/>
    <property type="match status" value="2"/>
</dbReference>
<dbReference type="InterPro" id="IPR056423">
    <property type="entry name" value="BACK_BPM_SPOP"/>
</dbReference>
<dbReference type="CDD" id="cd18280">
    <property type="entry name" value="BTB_POZ_BPM_plant"/>
    <property type="match status" value="1"/>
</dbReference>
<evidence type="ECO:0000256" key="3">
    <source>
        <dbReference type="SAM" id="MobiDB-lite"/>
    </source>
</evidence>
<feature type="domain" description="MATH" evidence="5">
    <location>
        <begin position="285"/>
        <end position="364"/>
    </location>
</feature>
<dbReference type="PANTHER" id="PTHR26379:SF483">
    <property type="entry name" value="OS11G0619800 PROTEIN"/>
    <property type="match status" value="1"/>
</dbReference>
<feature type="region of interest" description="Disordered" evidence="3">
    <location>
        <begin position="133"/>
        <end position="158"/>
    </location>
</feature>
<evidence type="ECO:0000256" key="1">
    <source>
        <dbReference type="ARBA" id="ARBA00004906"/>
    </source>
</evidence>
<dbReference type="PROSITE" id="PS50097">
    <property type="entry name" value="BTB"/>
    <property type="match status" value="1"/>
</dbReference>